<evidence type="ECO:0000259" key="2">
    <source>
        <dbReference type="PROSITE" id="PS50975"/>
    </source>
</evidence>
<feature type="domain" description="ATP-grasp" evidence="2">
    <location>
        <begin position="136"/>
        <end position="336"/>
    </location>
</feature>
<dbReference type="SUPFAM" id="SSF56059">
    <property type="entry name" value="Glutathione synthetase ATP-binding domain-like"/>
    <property type="match status" value="1"/>
</dbReference>
<protein>
    <recommendedName>
        <fullName evidence="2">ATP-grasp domain-containing protein</fullName>
    </recommendedName>
</protein>
<dbReference type="Proteomes" id="UP001204320">
    <property type="component" value="Unassembled WGS sequence"/>
</dbReference>
<dbReference type="Pfam" id="PF02786">
    <property type="entry name" value="CPSase_L_D2"/>
    <property type="match status" value="1"/>
</dbReference>
<evidence type="ECO:0000256" key="1">
    <source>
        <dbReference type="PROSITE-ProRule" id="PRU00409"/>
    </source>
</evidence>
<evidence type="ECO:0000313" key="3">
    <source>
        <dbReference type="EMBL" id="MCR9036618.1"/>
    </source>
</evidence>
<dbReference type="RefSeq" id="WP_258499109.1">
    <property type="nucleotide sequence ID" value="NZ_JANSKA010000004.1"/>
</dbReference>
<keyword evidence="4" id="KW-1185">Reference proteome</keyword>
<dbReference type="InterPro" id="IPR011761">
    <property type="entry name" value="ATP-grasp"/>
</dbReference>
<dbReference type="PROSITE" id="PS50975">
    <property type="entry name" value="ATP_GRASP"/>
    <property type="match status" value="1"/>
</dbReference>
<sequence>MAQRPKVTDRDELAKKIQPVILGADYSCYAYVRAFWEAYHVRSIIYAGSDIKSISRTKFANYHVEEGVDSEEVLIPLLKRVGDQLCVEGRVPFLVTCGDFYARIVSKHKPELERWYYTPVVDFDVLDFVTQKQNFYEVCEQVGMAYPKTRFLDCSLKGAVPNDEGFTYPLVAKPSNSAHYHYAEFEGKKKVFVIQTPEELRRVYTALQESCYDDSLIVQEFVPGGDSHMYALYCYVDKDSNPVFTVCCHVGLEDHHPSAIGNAAAIVPEPNEEMTSSAARFLKKVGYHGMCCFDAKYDARDGSYRFLEVNARPGRSSWLVLLSGINYAQIQVEDAILGVNPEPVEPKGDWAYVGVPKAVIERCMPNVPVKERVLAAYDNHTASFALDWPEDSFSQRFWARVNFEHQVSKFKRYLPEPDQP</sequence>
<gene>
    <name evidence="3" type="ORF">NVS32_06600</name>
</gene>
<proteinExistence type="predicted"/>
<reference evidence="3 4" key="1">
    <citation type="submission" date="2022-08" db="EMBL/GenBank/DDBJ databases">
        <title>Tractidigestivibacter montrealensis type strain KD21.</title>
        <authorList>
            <person name="Diop K."/>
            <person name="Richard C."/>
            <person name="Routy B."/>
        </authorList>
    </citation>
    <scope>NUCLEOTIDE SEQUENCE [LARGE SCALE GENOMIC DNA]</scope>
    <source>
        <strain evidence="3 4">KD21</strain>
    </source>
</reference>
<organism evidence="3 4">
    <name type="scientific">Tractidigestivibacter montrealensis</name>
    <dbReference type="NCBI Taxonomy" id="2972466"/>
    <lineage>
        <taxon>Bacteria</taxon>
        <taxon>Bacillati</taxon>
        <taxon>Actinomycetota</taxon>
        <taxon>Coriobacteriia</taxon>
        <taxon>Coriobacteriales</taxon>
        <taxon>Atopobiaceae</taxon>
        <taxon>Tractidigestivibacter</taxon>
    </lineage>
</organism>
<evidence type="ECO:0000313" key="4">
    <source>
        <dbReference type="Proteomes" id="UP001204320"/>
    </source>
</evidence>
<name>A0ABT1Z8V3_9ACTN</name>
<comment type="caution">
    <text evidence="3">The sequence shown here is derived from an EMBL/GenBank/DDBJ whole genome shotgun (WGS) entry which is preliminary data.</text>
</comment>
<dbReference type="Gene3D" id="3.30.470.20">
    <property type="entry name" value="ATP-grasp fold, B domain"/>
    <property type="match status" value="1"/>
</dbReference>
<keyword evidence="1" id="KW-0067">ATP-binding</keyword>
<keyword evidence="1" id="KW-0547">Nucleotide-binding</keyword>
<dbReference type="EMBL" id="JANSKA010000004">
    <property type="protein sequence ID" value="MCR9036618.1"/>
    <property type="molecule type" value="Genomic_DNA"/>
</dbReference>
<accession>A0ABT1Z8V3</accession>
<dbReference type="InterPro" id="IPR005479">
    <property type="entry name" value="CPAse_ATP-bd"/>
</dbReference>